<dbReference type="RefSeq" id="WP_213348057.1">
    <property type="nucleotide sequence ID" value="NZ_JAEDAM010000002.1"/>
</dbReference>
<organism evidence="3 4">
    <name type="scientific">Candidatus Vampirococcus lugosii</name>
    <dbReference type="NCBI Taxonomy" id="2789015"/>
    <lineage>
        <taxon>Bacteria</taxon>
        <taxon>Candidatus Absconditibacteriota</taxon>
        <taxon>Vampirococcus</taxon>
    </lineage>
</organism>
<gene>
    <name evidence="3" type="ORF">VAMP_5n108</name>
</gene>
<feature type="transmembrane region" description="Helical" evidence="1">
    <location>
        <begin position="13"/>
        <end position="36"/>
    </location>
</feature>
<sequence length="226" mass="26231">MFLKIKDKINNKYFWPIFSASLGIFSFLFLIIIVIFKSLDAENMSGFYDYEKNNGDLDEPVIDTNLGKYCDQDVKIGDSCGGGIVFYIGNDLGPDGEKNILISEKQDASDKYSFLNRLEALSGVSDMDYGYENTKFLMQQGSDAAKYCWEKEENGFNDWYLPSARELHRLWKNKESVSGFTNFRYWSSTQTEDDVNNAYSMYFEYMNIAKFNKREPLYVRCIRTAN</sequence>
<evidence type="ECO:0000313" key="4">
    <source>
        <dbReference type="Proteomes" id="UP000680365"/>
    </source>
</evidence>
<dbReference type="Pfam" id="PF07603">
    <property type="entry name" value="Lcl_C"/>
    <property type="match status" value="1"/>
</dbReference>
<comment type="caution">
    <text evidence="3">The sequence shown here is derived from an EMBL/GenBank/DDBJ whole genome shotgun (WGS) entry which is preliminary data.</text>
</comment>
<feature type="domain" description="Lcl C-terminal" evidence="2">
    <location>
        <begin position="138"/>
        <end position="223"/>
    </location>
</feature>
<name>A0ABS5QJP0_9BACT</name>
<keyword evidence="1" id="KW-0472">Membrane</keyword>
<keyword evidence="4" id="KW-1185">Reference proteome</keyword>
<proteinExistence type="predicted"/>
<dbReference type="EMBL" id="JAEDAM010000002">
    <property type="protein sequence ID" value="MBS8121486.1"/>
    <property type="molecule type" value="Genomic_DNA"/>
</dbReference>
<reference evidence="3 4" key="1">
    <citation type="journal article" date="2021" name="Nat. Commun.">
        <title>Reductive evolution and unique predatory mode in the CPR bacterium Vampirococcus lugosii.</title>
        <authorList>
            <person name="Moreira D."/>
            <person name="Zivanovic Y."/>
            <person name="Lopez-Archilla A.I."/>
            <person name="Iniesto M."/>
            <person name="Lopez-Garcia P."/>
        </authorList>
    </citation>
    <scope>NUCLEOTIDE SEQUENCE [LARGE SCALE GENOMIC DNA]</scope>
    <source>
        <strain evidence="3">Chiprana</strain>
    </source>
</reference>
<evidence type="ECO:0000256" key="1">
    <source>
        <dbReference type="SAM" id="Phobius"/>
    </source>
</evidence>
<evidence type="ECO:0000259" key="2">
    <source>
        <dbReference type="Pfam" id="PF07603"/>
    </source>
</evidence>
<accession>A0ABS5QJP0</accession>
<keyword evidence="1" id="KW-1133">Transmembrane helix</keyword>
<dbReference type="InterPro" id="IPR011460">
    <property type="entry name" value="Lcl_C"/>
</dbReference>
<dbReference type="Proteomes" id="UP000680365">
    <property type="component" value="Unassembled WGS sequence"/>
</dbReference>
<protein>
    <recommendedName>
        <fullName evidence="2">Lcl C-terminal domain-containing protein</fullName>
    </recommendedName>
</protein>
<keyword evidence="1" id="KW-0812">Transmembrane</keyword>
<evidence type="ECO:0000313" key="3">
    <source>
        <dbReference type="EMBL" id="MBS8121486.1"/>
    </source>
</evidence>